<reference evidence="2 3" key="1">
    <citation type="submission" date="2023-08" db="EMBL/GenBank/DDBJ databases">
        <title>Black Yeasts Isolated from many extreme environments.</title>
        <authorList>
            <person name="Coleine C."/>
            <person name="Stajich J.E."/>
            <person name="Selbmann L."/>
        </authorList>
    </citation>
    <scope>NUCLEOTIDE SEQUENCE [LARGE SCALE GENOMIC DNA]</scope>
    <source>
        <strain evidence="2 3">CCFEE 5935</strain>
    </source>
</reference>
<name>A0AAV9PLQ8_9PEZI</name>
<dbReference type="Proteomes" id="UP001337655">
    <property type="component" value="Unassembled WGS sequence"/>
</dbReference>
<feature type="compositionally biased region" description="Polar residues" evidence="1">
    <location>
        <begin position="27"/>
        <end position="42"/>
    </location>
</feature>
<sequence length="320" mass="36032">MNTTAPTTPEHNNISAAVTAPNMDIPATTNGNPTSTNDNEATTKGIPALGALQRLPQEMRDEIYRLCIVNDRIAVRHDQIGVQIIRHAPLAACSRQLYDEVNKEAGRLIYHIPRHEVVAVRDEINNCYIAPPDVLENTVNTWHGVTNVLVEIIVPICEAQPFSDDGSRSQVSLQQERVALAYASYWSLTERPFQWLTDMLSFLDIQRAVVKISVPHEMWWNYQTIDELFGITYQHESVFDRASFGGNQLVNGITTLVPAEVVVIEESQKNIEAYRGPSHQDGAVYLRDKLKEFPVAEVLGQWLPPEKAEFWMGVVNEKES</sequence>
<accession>A0AAV9PLQ8</accession>
<feature type="region of interest" description="Disordered" evidence="1">
    <location>
        <begin position="1"/>
        <end position="43"/>
    </location>
</feature>
<dbReference type="GeneID" id="89923304"/>
<dbReference type="EMBL" id="JAVRRT010000003">
    <property type="protein sequence ID" value="KAK5173276.1"/>
    <property type="molecule type" value="Genomic_DNA"/>
</dbReference>
<protein>
    <submittedName>
        <fullName evidence="2">Uncharacterized protein</fullName>
    </submittedName>
</protein>
<dbReference type="RefSeq" id="XP_064661971.1">
    <property type="nucleotide sequence ID" value="XM_064799216.1"/>
</dbReference>
<evidence type="ECO:0000256" key="1">
    <source>
        <dbReference type="SAM" id="MobiDB-lite"/>
    </source>
</evidence>
<feature type="compositionally biased region" description="Polar residues" evidence="1">
    <location>
        <begin position="1"/>
        <end position="16"/>
    </location>
</feature>
<dbReference type="AlphaFoldDB" id="A0AAV9PLQ8"/>
<organism evidence="2 3">
    <name type="scientific">Saxophila tyrrhenica</name>
    <dbReference type="NCBI Taxonomy" id="1690608"/>
    <lineage>
        <taxon>Eukaryota</taxon>
        <taxon>Fungi</taxon>
        <taxon>Dikarya</taxon>
        <taxon>Ascomycota</taxon>
        <taxon>Pezizomycotina</taxon>
        <taxon>Dothideomycetes</taxon>
        <taxon>Dothideomycetidae</taxon>
        <taxon>Mycosphaerellales</taxon>
        <taxon>Extremaceae</taxon>
        <taxon>Saxophila</taxon>
    </lineage>
</organism>
<gene>
    <name evidence="2" type="ORF">LTR77_001957</name>
</gene>
<keyword evidence="3" id="KW-1185">Reference proteome</keyword>
<proteinExistence type="predicted"/>
<comment type="caution">
    <text evidence="2">The sequence shown here is derived from an EMBL/GenBank/DDBJ whole genome shotgun (WGS) entry which is preliminary data.</text>
</comment>
<evidence type="ECO:0000313" key="2">
    <source>
        <dbReference type="EMBL" id="KAK5173276.1"/>
    </source>
</evidence>
<evidence type="ECO:0000313" key="3">
    <source>
        <dbReference type="Proteomes" id="UP001337655"/>
    </source>
</evidence>